<accession>A0A1I2E6D9</accession>
<evidence type="ECO:0000313" key="1">
    <source>
        <dbReference type="EMBL" id="SFE88267.1"/>
    </source>
</evidence>
<proteinExistence type="predicted"/>
<protein>
    <submittedName>
        <fullName evidence="1">Uncharacterized protein</fullName>
    </submittedName>
</protein>
<gene>
    <name evidence="1" type="ORF">SAMN04488541_100917</name>
</gene>
<dbReference type="RefSeq" id="WP_091542065.1">
    <property type="nucleotide sequence ID" value="NZ_FONY01000009.1"/>
</dbReference>
<sequence>MFSIGDKVVCVDADFSMYPQLLEVYRELPKLHQVYTIRAKQFIQGHGYRVLLEEIENPPVYIDLVKGKVEPGFNASRFALLSDPIKVGAEELEEVYA</sequence>
<dbReference type="Proteomes" id="UP000199513">
    <property type="component" value="Unassembled WGS sequence"/>
</dbReference>
<reference evidence="2" key="1">
    <citation type="submission" date="2016-10" db="EMBL/GenBank/DDBJ databases">
        <authorList>
            <person name="Varghese N."/>
            <person name="Submissions S."/>
        </authorList>
    </citation>
    <scope>NUCLEOTIDE SEQUENCE [LARGE SCALE GENOMIC DNA]</scope>
    <source>
        <strain>GEY</strain>
        <strain evidence="2">DSM 9560</strain>
    </source>
</reference>
<dbReference type="AlphaFoldDB" id="A0A1I2E6D9"/>
<evidence type="ECO:0000313" key="2">
    <source>
        <dbReference type="Proteomes" id="UP000199513"/>
    </source>
</evidence>
<keyword evidence="2" id="KW-1185">Reference proteome</keyword>
<dbReference type="EMBL" id="FONY01000009">
    <property type="protein sequence ID" value="SFE88267.1"/>
    <property type="molecule type" value="Genomic_DNA"/>
</dbReference>
<name>A0A1I2E6D9_9BACT</name>
<organism evidence="1 2">
    <name type="scientific">Thermoflexibacter ruber</name>
    <dbReference type="NCBI Taxonomy" id="1003"/>
    <lineage>
        <taxon>Bacteria</taxon>
        <taxon>Pseudomonadati</taxon>
        <taxon>Bacteroidota</taxon>
        <taxon>Cytophagia</taxon>
        <taxon>Cytophagales</taxon>
        <taxon>Thermoflexibacteraceae</taxon>
        <taxon>Thermoflexibacter</taxon>
    </lineage>
</organism>
<dbReference type="STRING" id="1003.SAMN04488541_100917"/>
<dbReference type="OrthoDB" id="885507at2"/>